<evidence type="ECO:0000256" key="7">
    <source>
        <dbReference type="ARBA" id="ARBA00053401"/>
    </source>
</evidence>
<evidence type="ECO:0000256" key="4">
    <source>
        <dbReference type="ARBA" id="ARBA00022490"/>
    </source>
</evidence>
<dbReference type="HAMAP" id="MF_01151">
    <property type="entry name" value="GrpE"/>
    <property type="match status" value="1"/>
</dbReference>
<dbReference type="AlphaFoldDB" id="A0A3B0BZV7"/>
<protein>
    <recommendedName>
        <fullName evidence="8 10">Protein GrpE</fullName>
    </recommendedName>
    <alternativeName>
        <fullName evidence="9 10">HSP-70 cofactor</fullName>
    </alternativeName>
</protein>
<comment type="function">
    <text evidence="7 10 11">Participates actively in the response to hyperosmotic and heat shock by preventing the aggregation of stress-denatured proteins, in association with DnaK and GrpE. It is the nucleotide exchange factor for DnaK and may function as a thermosensor. Unfolded proteins bind initially to DnaJ; upon interaction with the DnaJ-bound protein, DnaK hydrolyzes its bound ATP, resulting in the formation of a stable complex. GrpE releases ADP from DnaK; ATP binding to DnaK triggers the release of the substrate protein, thus completing the reaction cycle. Several rounds of ATP-dependent interactions between DnaJ, DnaK and GrpE are required for fully efficient folding.</text>
</comment>
<sequence>MVQQAGETADEAAAETVEEVAGEAAAEAAAEVSAERRELEEQRKLADEHYQRYLRTQADFDNFRRRSRQEKEDFAKYASGKLIEQLLPIVDNFERAIAVSKDNSDHEALLKGVDMIFRQFDAVLAAEGLQRIESVGQPFNPEFHQAIMQVESEEHEEGTVVEEVQKGYMLKDKVLRPSMVKVSG</sequence>
<comment type="subunit">
    <text evidence="3 10">Homodimer.</text>
</comment>
<organism evidence="14 15">
    <name type="scientific">Paenibacillus ginsengarvi</name>
    <dbReference type="NCBI Taxonomy" id="400777"/>
    <lineage>
        <taxon>Bacteria</taxon>
        <taxon>Bacillati</taxon>
        <taxon>Bacillota</taxon>
        <taxon>Bacilli</taxon>
        <taxon>Bacillales</taxon>
        <taxon>Paenibacillaceae</taxon>
        <taxon>Paenibacillus</taxon>
    </lineage>
</organism>
<evidence type="ECO:0000256" key="8">
    <source>
        <dbReference type="ARBA" id="ARBA00072274"/>
    </source>
</evidence>
<evidence type="ECO:0000256" key="6">
    <source>
        <dbReference type="ARBA" id="ARBA00023186"/>
    </source>
</evidence>
<dbReference type="FunFam" id="2.30.22.10:FF:000001">
    <property type="entry name" value="Protein GrpE"/>
    <property type="match status" value="1"/>
</dbReference>
<dbReference type="Proteomes" id="UP000282311">
    <property type="component" value="Unassembled WGS sequence"/>
</dbReference>
<evidence type="ECO:0000256" key="11">
    <source>
        <dbReference type="RuleBase" id="RU000639"/>
    </source>
</evidence>
<reference evidence="14 15" key="1">
    <citation type="journal article" date="2007" name="Int. J. Syst. Evol. Microbiol.">
        <title>Paenibacillus ginsengarvi sp. nov., isolated from soil from ginseng cultivation.</title>
        <authorList>
            <person name="Yoon M.H."/>
            <person name="Ten L.N."/>
            <person name="Im W.T."/>
        </authorList>
    </citation>
    <scope>NUCLEOTIDE SEQUENCE [LARGE SCALE GENOMIC DNA]</scope>
    <source>
        <strain evidence="14 15">KCTC 13059</strain>
    </source>
</reference>
<dbReference type="InterPro" id="IPR013805">
    <property type="entry name" value="GrpE_CC"/>
</dbReference>
<dbReference type="SUPFAM" id="SSF51064">
    <property type="entry name" value="Head domain of nucleotide exchange factor GrpE"/>
    <property type="match status" value="1"/>
</dbReference>
<dbReference type="OrthoDB" id="9812586at2"/>
<keyword evidence="5 10" id="KW-0346">Stress response</keyword>
<evidence type="ECO:0000256" key="5">
    <source>
        <dbReference type="ARBA" id="ARBA00023016"/>
    </source>
</evidence>
<feature type="region of interest" description="Disordered" evidence="13">
    <location>
        <begin position="1"/>
        <end position="33"/>
    </location>
</feature>
<keyword evidence="6 10" id="KW-0143">Chaperone</keyword>
<dbReference type="GO" id="GO:0006457">
    <property type="term" value="P:protein folding"/>
    <property type="evidence" value="ECO:0007669"/>
    <property type="project" value="InterPro"/>
</dbReference>
<dbReference type="PROSITE" id="PS01071">
    <property type="entry name" value="GRPE"/>
    <property type="match status" value="1"/>
</dbReference>
<evidence type="ECO:0000256" key="12">
    <source>
        <dbReference type="RuleBase" id="RU004478"/>
    </source>
</evidence>
<comment type="subcellular location">
    <subcellularLocation>
        <location evidence="1 10">Cytoplasm</location>
    </subcellularLocation>
</comment>
<feature type="compositionally biased region" description="Low complexity" evidence="13">
    <location>
        <begin position="22"/>
        <end position="32"/>
    </location>
</feature>
<evidence type="ECO:0000256" key="13">
    <source>
        <dbReference type="SAM" id="MobiDB-lite"/>
    </source>
</evidence>
<dbReference type="PRINTS" id="PR00773">
    <property type="entry name" value="GRPEPROTEIN"/>
</dbReference>
<name>A0A3B0BZV7_9BACL</name>
<dbReference type="GO" id="GO:0051087">
    <property type="term" value="F:protein-folding chaperone binding"/>
    <property type="evidence" value="ECO:0007669"/>
    <property type="project" value="InterPro"/>
</dbReference>
<evidence type="ECO:0000256" key="2">
    <source>
        <dbReference type="ARBA" id="ARBA00009054"/>
    </source>
</evidence>
<dbReference type="InterPro" id="IPR009012">
    <property type="entry name" value="GrpE_head"/>
</dbReference>
<dbReference type="GO" id="GO:0051082">
    <property type="term" value="F:unfolded protein binding"/>
    <property type="evidence" value="ECO:0007669"/>
    <property type="project" value="TreeGrafter"/>
</dbReference>
<evidence type="ECO:0000313" key="14">
    <source>
        <dbReference type="EMBL" id="RKN79083.1"/>
    </source>
</evidence>
<dbReference type="PANTHER" id="PTHR21237:SF23">
    <property type="entry name" value="GRPE PROTEIN HOMOLOG, MITOCHONDRIAL"/>
    <property type="match status" value="1"/>
</dbReference>
<dbReference type="Pfam" id="PF01025">
    <property type="entry name" value="GrpE"/>
    <property type="match status" value="1"/>
</dbReference>
<evidence type="ECO:0000256" key="1">
    <source>
        <dbReference type="ARBA" id="ARBA00004496"/>
    </source>
</evidence>
<dbReference type="EMBL" id="RBAH01000017">
    <property type="protein sequence ID" value="RKN79083.1"/>
    <property type="molecule type" value="Genomic_DNA"/>
</dbReference>
<dbReference type="Gene3D" id="3.90.20.20">
    <property type="match status" value="1"/>
</dbReference>
<evidence type="ECO:0000313" key="15">
    <source>
        <dbReference type="Proteomes" id="UP000282311"/>
    </source>
</evidence>
<dbReference type="SUPFAM" id="SSF58014">
    <property type="entry name" value="Coiled-coil domain of nucleotide exchange factor GrpE"/>
    <property type="match status" value="1"/>
</dbReference>
<gene>
    <name evidence="10 14" type="primary">grpE</name>
    <name evidence="14" type="ORF">D7M11_21615</name>
</gene>
<evidence type="ECO:0000256" key="10">
    <source>
        <dbReference type="HAMAP-Rule" id="MF_01151"/>
    </source>
</evidence>
<dbReference type="GO" id="GO:0005737">
    <property type="term" value="C:cytoplasm"/>
    <property type="evidence" value="ECO:0007669"/>
    <property type="project" value="UniProtKB-SubCell"/>
</dbReference>
<comment type="caution">
    <text evidence="14">The sequence shown here is derived from an EMBL/GenBank/DDBJ whole genome shotgun (WGS) entry which is preliminary data.</text>
</comment>
<proteinExistence type="inferred from homology"/>
<dbReference type="PANTHER" id="PTHR21237">
    <property type="entry name" value="GRPE PROTEIN"/>
    <property type="match status" value="1"/>
</dbReference>
<feature type="compositionally biased region" description="Acidic residues" evidence="13">
    <location>
        <begin position="8"/>
        <end position="21"/>
    </location>
</feature>
<evidence type="ECO:0000256" key="3">
    <source>
        <dbReference type="ARBA" id="ARBA00011738"/>
    </source>
</evidence>
<dbReference type="GO" id="GO:0000774">
    <property type="term" value="F:adenyl-nucleotide exchange factor activity"/>
    <property type="evidence" value="ECO:0007669"/>
    <property type="project" value="InterPro"/>
</dbReference>
<keyword evidence="4 10" id="KW-0963">Cytoplasm</keyword>
<keyword evidence="15" id="KW-1185">Reference proteome</keyword>
<dbReference type="CDD" id="cd00446">
    <property type="entry name" value="GrpE"/>
    <property type="match status" value="1"/>
</dbReference>
<comment type="similarity">
    <text evidence="2 10 12">Belongs to the GrpE family.</text>
</comment>
<evidence type="ECO:0000256" key="9">
    <source>
        <dbReference type="ARBA" id="ARBA00076414"/>
    </source>
</evidence>
<dbReference type="Gene3D" id="2.30.22.10">
    <property type="entry name" value="Head domain of nucleotide exchange factor GrpE"/>
    <property type="match status" value="1"/>
</dbReference>
<accession>A0A3B0BZV7</accession>
<dbReference type="GO" id="GO:0042803">
    <property type="term" value="F:protein homodimerization activity"/>
    <property type="evidence" value="ECO:0007669"/>
    <property type="project" value="InterPro"/>
</dbReference>
<dbReference type="NCBIfam" id="NF010738">
    <property type="entry name" value="PRK14140.1"/>
    <property type="match status" value="1"/>
</dbReference>
<dbReference type="InterPro" id="IPR000740">
    <property type="entry name" value="GrpE"/>
</dbReference>